<reference evidence="2 3" key="1">
    <citation type="submission" date="2018-04" db="EMBL/GenBank/DDBJ databases">
        <authorList>
            <person name="Vogel A."/>
        </authorList>
    </citation>
    <scope>NUCLEOTIDE SEQUENCE [LARGE SCALE GENOMIC DNA]</scope>
</reference>
<proteinExistence type="predicted"/>
<evidence type="ECO:0000313" key="2">
    <source>
        <dbReference type="EMBL" id="VFQ93057.1"/>
    </source>
</evidence>
<protein>
    <submittedName>
        <fullName evidence="2">Uncharacterized protein</fullName>
    </submittedName>
</protein>
<feature type="compositionally biased region" description="Polar residues" evidence="1">
    <location>
        <begin position="50"/>
        <end position="70"/>
    </location>
</feature>
<feature type="compositionally biased region" description="Polar residues" evidence="1">
    <location>
        <begin position="19"/>
        <end position="42"/>
    </location>
</feature>
<keyword evidence="3" id="KW-1185">Reference proteome</keyword>
<accession>A0A484MX99</accession>
<dbReference type="EMBL" id="OOIL02004771">
    <property type="protein sequence ID" value="VFQ93057.1"/>
    <property type="molecule type" value="Genomic_DNA"/>
</dbReference>
<feature type="region of interest" description="Disordered" evidence="1">
    <location>
        <begin position="1"/>
        <end position="70"/>
    </location>
</feature>
<evidence type="ECO:0000256" key="1">
    <source>
        <dbReference type="SAM" id="MobiDB-lite"/>
    </source>
</evidence>
<gene>
    <name evidence="2" type="ORF">CCAM_LOCUS34833</name>
</gene>
<evidence type="ECO:0000313" key="3">
    <source>
        <dbReference type="Proteomes" id="UP000595140"/>
    </source>
</evidence>
<dbReference type="Proteomes" id="UP000595140">
    <property type="component" value="Unassembled WGS sequence"/>
</dbReference>
<dbReference type="AlphaFoldDB" id="A0A484MX99"/>
<organism evidence="2 3">
    <name type="scientific">Cuscuta campestris</name>
    <dbReference type="NCBI Taxonomy" id="132261"/>
    <lineage>
        <taxon>Eukaryota</taxon>
        <taxon>Viridiplantae</taxon>
        <taxon>Streptophyta</taxon>
        <taxon>Embryophyta</taxon>
        <taxon>Tracheophyta</taxon>
        <taxon>Spermatophyta</taxon>
        <taxon>Magnoliopsida</taxon>
        <taxon>eudicotyledons</taxon>
        <taxon>Gunneridae</taxon>
        <taxon>Pentapetalae</taxon>
        <taxon>asterids</taxon>
        <taxon>lamiids</taxon>
        <taxon>Solanales</taxon>
        <taxon>Convolvulaceae</taxon>
        <taxon>Cuscuteae</taxon>
        <taxon>Cuscuta</taxon>
        <taxon>Cuscuta subgen. Grammica</taxon>
        <taxon>Cuscuta sect. Cleistogrammica</taxon>
    </lineage>
</organism>
<name>A0A484MX99_9ASTE</name>
<sequence length="93" mass="10400">MTQDLRGNPKSGRKPRPLNNGSQTSTNHQESSGYNKFSSLVNTRGIHNHQGATLEQQQSTIHQKWSKNSKNAGVLRTIIHQILLKLDQIRTAA</sequence>